<feature type="transmembrane region" description="Helical" evidence="7">
    <location>
        <begin position="33"/>
        <end position="54"/>
    </location>
</feature>
<dbReference type="RefSeq" id="WP_249769620.1">
    <property type="nucleotide sequence ID" value="NZ_CP097332.1"/>
</dbReference>
<evidence type="ECO:0000313" key="10">
    <source>
        <dbReference type="Proteomes" id="UP001056336"/>
    </source>
</evidence>
<evidence type="ECO:0000256" key="4">
    <source>
        <dbReference type="ARBA" id="ARBA00022989"/>
    </source>
</evidence>
<keyword evidence="2" id="KW-1003">Cell membrane</keyword>
<feature type="transmembrane region" description="Helical" evidence="7">
    <location>
        <begin position="100"/>
        <end position="119"/>
    </location>
</feature>
<evidence type="ECO:0000256" key="3">
    <source>
        <dbReference type="ARBA" id="ARBA00022692"/>
    </source>
</evidence>
<evidence type="ECO:0000256" key="2">
    <source>
        <dbReference type="ARBA" id="ARBA00022475"/>
    </source>
</evidence>
<dbReference type="InterPro" id="IPR011701">
    <property type="entry name" value="MFS"/>
</dbReference>
<protein>
    <submittedName>
        <fullName evidence="9">MFS transporter</fullName>
    </submittedName>
</protein>
<comment type="subcellular location">
    <subcellularLocation>
        <location evidence="1">Cell membrane</location>
        <topology evidence="1">Multi-pass membrane protein</topology>
    </subcellularLocation>
</comment>
<accession>A0ABY4QV55</accession>
<keyword evidence="3 7" id="KW-0812">Transmembrane</keyword>
<dbReference type="SUPFAM" id="SSF103473">
    <property type="entry name" value="MFS general substrate transporter"/>
    <property type="match status" value="1"/>
</dbReference>
<dbReference type="Gene3D" id="1.20.1250.20">
    <property type="entry name" value="MFS general substrate transporter like domains"/>
    <property type="match status" value="2"/>
</dbReference>
<dbReference type="PROSITE" id="PS50850">
    <property type="entry name" value="MFS"/>
    <property type="match status" value="1"/>
</dbReference>
<evidence type="ECO:0000313" key="9">
    <source>
        <dbReference type="EMBL" id="UQX87164.1"/>
    </source>
</evidence>
<feature type="transmembrane region" description="Helical" evidence="7">
    <location>
        <begin position="265"/>
        <end position="285"/>
    </location>
</feature>
<dbReference type="Pfam" id="PF07690">
    <property type="entry name" value="MFS_1"/>
    <property type="match status" value="1"/>
</dbReference>
<feature type="transmembrane region" description="Helical" evidence="7">
    <location>
        <begin position="360"/>
        <end position="383"/>
    </location>
</feature>
<dbReference type="CDD" id="cd17324">
    <property type="entry name" value="MFS_NepI_like"/>
    <property type="match status" value="1"/>
</dbReference>
<gene>
    <name evidence="9" type="ORF">M6D93_12735</name>
</gene>
<reference evidence="9" key="1">
    <citation type="journal article" date="2018" name="Int. J. Syst. Evol. Microbiol.">
        <title>Jatrophihabitans telluris sp. nov., isolated from sediment soil of lava forest wetlands and the emended description of the genus Jatrophihabitans.</title>
        <authorList>
            <person name="Lee K.C."/>
            <person name="Suh M.K."/>
            <person name="Eom M.K."/>
            <person name="Kim K.K."/>
            <person name="Kim J.S."/>
            <person name="Kim D.S."/>
            <person name="Ko S.H."/>
            <person name="Shin Y.K."/>
            <person name="Lee J.S."/>
        </authorList>
    </citation>
    <scope>NUCLEOTIDE SEQUENCE</scope>
    <source>
        <strain evidence="9">N237</strain>
    </source>
</reference>
<keyword evidence="4 7" id="KW-1133">Transmembrane helix</keyword>
<dbReference type="Proteomes" id="UP001056336">
    <property type="component" value="Chromosome"/>
</dbReference>
<name>A0ABY4QV55_9ACTN</name>
<feature type="region of interest" description="Disordered" evidence="6">
    <location>
        <begin position="1"/>
        <end position="23"/>
    </location>
</feature>
<dbReference type="EMBL" id="CP097332">
    <property type="protein sequence ID" value="UQX87164.1"/>
    <property type="molecule type" value="Genomic_DNA"/>
</dbReference>
<feature type="transmembrane region" description="Helical" evidence="7">
    <location>
        <begin position="188"/>
        <end position="210"/>
    </location>
</feature>
<evidence type="ECO:0000256" key="7">
    <source>
        <dbReference type="SAM" id="Phobius"/>
    </source>
</evidence>
<organism evidence="9 10">
    <name type="scientific">Jatrophihabitans telluris</name>
    <dbReference type="NCBI Taxonomy" id="2038343"/>
    <lineage>
        <taxon>Bacteria</taxon>
        <taxon>Bacillati</taxon>
        <taxon>Actinomycetota</taxon>
        <taxon>Actinomycetes</taxon>
        <taxon>Jatrophihabitantales</taxon>
        <taxon>Jatrophihabitantaceae</taxon>
        <taxon>Jatrophihabitans</taxon>
    </lineage>
</organism>
<sequence length="428" mass="44102">MTSEITADGTTESNQIGERDREGDRPAAKHANLALFALAIGGFAIGTGEFVSMGLLPNIAAGVNISIPQAGHVISAYAIGVMVGAPLIAAFAAKWPRKRLLWVLMAAFVLGNLASAVAPNYPTLLLARFFSGLPHGAFFGIGAVVGASLVAPTRRAWAVSMMMSGLTVANVVGVPATTYLGQVLSWRWPYAAVGILAMLTLAAVLFWVPGRPPEADATIGSELSALRQRQVWLALLVGTVGFGGMFATYSYITPTMTTLAGFSETAVTGLLAVYGVGMTIGVIIGGRLADRALMPSLYGGLVLSAIVLFGFGVVVHTKPGAVLAVLVLGLSGSLLIPILQTRLMDVAREGQSLAAALNHSTLNLANALGAWLGGVVLDAGLGYEWPSRVGGFLALAGLAVALVSGRLDRQAADRVTATEGARARRGVG</sequence>
<dbReference type="InterPro" id="IPR050189">
    <property type="entry name" value="MFS_Efflux_Transporters"/>
</dbReference>
<keyword evidence="5 7" id="KW-0472">Membrane</keyword>
<feature type="transmembrane region" description="Helical" evidence="7">
    <location>
        <begin position="74"/>
        <end position="93"/>
    </location>
</feature>
<feature type="domain" description="Major facilitator superfamily (MFS) profile" evidence="8">
    <location>
        <begin position="34"/>
        <end position="409"/>
    </location>
</feature>
<proteinExistence type="predicted"/>
<feature type="compositionally biased region" description="Polar residues" evidence="6">
    <location>
        <begin position="1"/>
        <end position="16"/>
    </location>
</feature>
<dbReference type="PANTHER" id="PTHR43124:SF3">
    <property type="entry name" value="CHLORAMPHENICOL EFFLUX PUMP RV0191"/>
    <property type="match status" value="1"/>
</dbReference>
<keyword evidence="10" id="KW-1185">Reference proteome</keyword>
<reference evidence="9" key="2">
    <citation type="submission" date="2022-05" db="EMBL/GenBank/DDBJ databases">
        <authorList>
            <person name="Kim J.-S."/>
            <person name="Lee K."/>
            <person name="Suh M."/>
            <person name="Eom M."/>
            <person name="Kim J.-S."/>
            <person name="Kim D.-S."/>
            <person name="Ko S.-H."/>
            <person name="Shin Y."/>
            <person name="Lee J.-S."/>
        </authorList>
    </citation>
    <scope>NUCLEOTIDE SEQUENCE</scope>
    <source>
        <strain evidence="9">N237</strain>
    </source>
</reference>
<feature type="transmembrane region" description="Helical" evidence="7">
    <location>
        <begin position="321"/>
        <end position="339"/>
    </location>
</feature>
<evidence type="ECO:0000256" key="6">
    <source>
        <dbReference type="SAM" id="MobiDB-lite"/>
    </source>
</evidence>
<dbReference type="PANTHER" id="PTHR43124">
    <property type="entry name" value="PURINE EFFLUX PUMP PBUE"/>
    <property type="match status" value="1"/>
</dbReference>
<feature type="transmembrane region" description="Helical" evidence="7">
    <location>
        <begin position="389"/>
        <end position="407"/>
    </location>
</feature>
<feature type="transmembrane region" description="Helical" evidence="7">
    <location>
        <begin position="157"/>
        <end position="176"/>
    </location>
</feature>
<feature type="transmembrane region" description="Helical" evidence="7">
    <location>
        <begin position="231"/>
        <end position="253"/>
    </location>
</feature>
<evidence type="ECO:0000256" key="1">
    <source>
        <dbReference type="ARBA" id="ARBA00004651"/>
    </source>
</evidence>
<dbReference type="InterPro" id="IPR036259">
    <property type="entry name" value="MFS_trans_sf"/>
</dbReference>
<evidence type="ECO:0000256" key="5">
    <source>
        <dbReference type="ARBA" id="ARBA00023136"/>
    </source>
</evidence>
<evidence type="ECO:0000259" key="8">
    <source>
        <dbReference type="PROSITE" id="PS50850"/>
    </source>
</evidence>
<feature type="transmembrane region" description="Helical" evidence="7">
    <location>
        <begin position="297"/>
        <end position="315"/>
    </location>
</feature>
<dbReference type="InterPro" id="IPR020846">
    <property type="entry name" value="MFS_dom"/>
</dbReference>
<feature type="transmembrane region" description="Helical" evidence="7">
    <location>
        <begin position="125"/>
        <end position="150"/>
    </location>
</feature>